<name>A0AAE0TWS8_9PEZI</name>
<reference evidence="8" key="1">
    <citation type="journal article" date="2023" name="Mol. Phylogenet. Evol.">
        <title>Genome-scale phylogeny and comparative genomics of the fungal order Sordariales.</title>
        <authorList>
            <person name="Hensen N."/>
            <person name="Bonometti L."/>
            <person name="Westerberg I."/>
            <person name="Brannstrom I.O."/>
            <person name="Guillou S."/>
            <person name="Cros-Aarteil S."/>
            <person name="Calhoun S."/>
            <person name="Haridas S."/>
            <person name="Kuo A."/>
            <person name="Mondo S."/>
            <person name="Pangilinan J."/>
            <person name="Riley R."/>
            <person name="LaButti K."/>
            <person name="Andreopoulos B."/>
            <person name="Lipzen A."/>
            <person name="Chen C."/>
            <person name="Yan M."/>
            <person name="Daum C."/>
            <person name="Ng V."/>
            <person name="Clum A."/>
            <person name="Steindorff A."/>
            <person name="Ohm R.A."/>
            <person name="Martin F."/>
            <person name="Silar P."/>
            <person name="Natvig D.O."/>
            <person name="Lalanne C."/>
            <person name="Gautier V."/>
            <person name="Ament-Velasquez S.L."/>
            <person name="Kruys A."/>
            <person name="Hutchinson M.I."/>
            <person name="Powell A.J."/>
            <person name="Barry K."/>
            <person name="Miller A.N."/>
            <person name="Grigoriev I.V."/>
            <person name="Debuchy R."/>
            <person name="Gladieux P."/>
            <person name="Hiltunen Thoren M."/>
            <person name="Johannesson H."/>
        </authorList>
    </citation>
    <scope>NUCLEOTIDE SEQUENCE</scope>
    <source>
        <strain evidence="8">CBS 958.72</strain>
    </source>
</reference>
<evidence type="ECO:0000256" key="3">
    <source>
        <dbReference type="ARBA" id="ARBA00022525"/>
    </source>
</evidence>
<comment type="caution">
    <text evidence="8">The sequence shown here is derived from an EMBL/GenBank/DDBJ whole genome shotgun (WGS) entry which is preliminary data.</text>
</comment>
<dbReference type="PROSITE" id="PS51116">
    <property type="entry name" value="LAMININ_IVB"/>
    <property type="match status" value="1"/>
</dbReference>
<dbReference type="GO" id="GO:0030170">
    <property type="term" value="F:pyridoxal phosphate binding"/>
    <property type="evidence" value="ECO:0007669"/>
    <property type="project" value="InterPro"/>
</dbReference>
<evidence type="ECO:0000313" key="9">
    <source>
        <dbReference type="Proteomes" id="UP001287356"/>
    </source>
</evidence>
<reference evidence="8" key="2">
    <citation type="submission" date="2023-06" db="EMBL/GenBank/DDBJ databases">
        <authorList>
            <consortium name="Lawrence Berkeley National Laboratory"/>
            <person name="Haridas S."/>
            <person name="Hensen N."/>
            <person name="Bonometti L."/>
            <person name="Westerberg I."/>
            <person name="Brannstrom I.O."/>
            <person name="Guillou S."/>
            <person name="Cros-Aarteil S."/>
            <person name="Calhoun S."/>
            <person name="Kuo A."/>
            <person name="Mondo S."/>
            <person name="Pangilinan J."/>
            <person name="Riley R."/>
            <person name="Labutti K."/>
            <person name="Andreopoulos B."/>
            <person name="Lipzen A."/>
            <person name="Chen C."/>
            <person name="Yanf M."/>
            <person name="Daum C."/>
            <person name="Ng V."/>
            <person name="Clum A."/>
            <person name="Steindorff A."/>
            <person name="Ohm R."/>
            <person name="Martin F."/>
            <person name="Silar P."/>
            <person name="Natvig D."/>
            <person name="Lalanne C."/>
            <person name="Gautier V."/>
            <person name="Ament-Velasquez S.L."/>
            <person name="Kruys A."/>
            <person name="Hutchinson M.I."/>
            <person name="Powell A.J."/>
            <person name="Barry K."/>
            <person name="Miller A.N."/>
            <person name="Grigoriev I.V."/>
            <person name="Debuchy R."/>
            <person name="Gladieux P."/>
            <person name="Thoren M.H."/>
            <person name="Johannesson H."/>
        </authorList>
    </citation>
    <scope>NUCLEOTIDE SEQUENCE</scope>
    <source>
        <strain evidence="8">CBS 958.72</strain>
    </source>
</reference>
<dbReference type="PROSITE" id="PS00105">
    <property type="entry name" value="AA_TRANSFER_CLASS_1"/>
    <property type="match status" value="1"/>
</dbReference>
<dbReference type="PANTHER" id="PTHR43510">
    <property type="entry name" value="AMINOTRANSFERASE FUNCTION, HYPOTHETICAL (EUROFUNG)"/>
    <property type="match status" value="1"/>
</dbReference>
<dbReference type="SUPFAM" id="SSF53383">
    <property type="entry name" value="PLP-dependent transferases"/>
    <property type="match status" value="1"/>
</dbReference>
<dbReference type="InterPro" id="IPR015424">
    <property type="entry name" value="PyrdxlP-dep_Trfase"/>
</dbReference>
<evidence type="ECO:0000313" key="8">
    <source>
        <dbReference type="EMBL" id="KAK3382270.1"/>
    </source>
</evidence>
<gene>
    <name evidence="8" type="ORF">B0T24DRAFT_5055</name>
</gene>
<dbReference type="Gene3D" id="3.40.640.10">
    <property type="entry name" value="Type I PLP-dependent aspartate aminotransferase-like (Major domain)"/>
    <property type="match status" value="1"/>
</dbReference>
<protein>
    <submittedName>
        <fullName evidence="8">Pyridoxal phosphate-dependent transferase</fullName>
    </submittedName>
</protein>
<dbReference type="GO" id="GO:0005604">
    <property type="term" value="C:basement membrane"/>
    <property type="evidence" value="ECO:0007669"/>
    <property type="project" value="UniProtKB-SubCell"/>
</dbReference>
<dbReference type="CDD" id="cd00609">
    <property type="entry name" value="AAT_like"/>
    <property type="match status" value="1"/>
</dbReference>
<dbReference type="EMBL" id="JAULSN010000001">
    <property type="protein sequence ID" value="KAK3382270.1"/>
    <property type="molecule type" value="Genomic_DNA"/>
</dbReference>
<dbReference type="InterPro" id="IPR015422">
    <property type="entry name" value="PyrdxlP-dep_Trfase_small"/>
</dbReference>
<proteinExistence type="inferred from homology"/>
<evidence type="ECO:0000259" key="7">
    <source>
        <dbReference type="PROSITE" id="PS51116"/>
    </source>
</evidence>
<dbReference type="InterPro" id="IPR013015">
    <property type="entry name" value="Laminin_IV_B"/>
</dbReference>
<dbReference type="PANTHER" id="PTHR43510:SF1">
    <property type="entry name" value="AMINOTRANSFERASE FUNCTION, HYPOTHETICAL (EUROFUNG)"/>
    <property type="match status" value="1"/>
</dbReference>
<dbReference type="InterPro" id="IPR015421">
    <property type="entry name" value="PyrdxlP-dep_Trfase_major"/>
</dbReference>
<dbReference type="InterPro" id="IPR004838">
    <property type="entry name" value="NHTrfase_class1_PyrdxlP-BS"/>
</dbReference>
<dbReference type="InterPro" id="IPR004839">
    <property type="entry name" value="Aminotransferase_I/II_large"/>
</dbReference>
<accession>A0AAE0TWS8</accession>
<evidence type="ECO:0000256" key="6">
    <source>
        <dbReference type="ARBA" id="ARBA00022898"/>
    </source>
</evidence>
<evidence type="ECO:0000256" key="2">
    <source>
        <dbReference type="ARBA" id="ARBA00007441"/>
    </source>
</evidence>
<evidence type="ECO:0000256" key="5">
    <source>
        <dbReference type="ARBA" id="ARBA00022869"/>
    </source>
</evidence>
<keyword evidence="3" id="KW-0964">Secreted</keyword>
<dbReference type="Gene3D" id="3.90.1150.10">
    <property type="entry name" value="Aspartate Aminotransferase, domain 1"/>
    <property type="match status" value="1"/>
</dbReference>
<dbReference type="Proteomes" id="UP001287356">
    <property type="component" value="Unassembled WGS sequence"/>
</dbReference>
<dbReference type="AlphaFoldDB" id="A0AAE0TWS8"/>
<dbReference type="GO" id="GO:0016740">
    <property type="term" value="F:transferase activity"/>
    <property type="evidence" value="ECO:0007669"/>
    <property type="project" value="UniProtKB-KW"/>
</dbReference>
<keyword evidence="4" id="KW-0272">Extracellular matrix</keyword>
<evidence type="ECO:0000256" key="1">
    <source>
        <dbReference type="ARBA" id="ARBA00004302"/>
    </source>
</evidence>
<evidence type="ECO:0000256" key="4">
    <source>
        <dbReference type="ARBA" id="ARBA00022530"/>
    </source>
</evidence>
<keyword evidence="6" id="KW-0663">Pyridoxal phosphate</keyword>
<keyword evidence="5" id="KW-0084">Basement membrane</keyword>
<comment type="similarity">
    <text evidence="2">Belongs to the class-I pyridoxal-phosphate-dependent aminotransferase family.</text>
</comment>
<feature type="domain" description="Laminin IV type B" evidence="7">
    <location>
        <begin position="201"/>
        <end position="397"/>
    </location>
</feature>
<comment type="subcellular location">
    <subcellularLocation>
        <location evidence="1">Secreted</location>
        <location evidence="1">Extracellular space</location>
        <location evidence="1">Extracellular matrix</location>
        <location evidence="1">Basement membrane</location>
    </subcellularLocation>
</comment>
<organism evidence="8 9">
    <name type="scientific">Lasiosphaeria ovina</name>
    <dbReference type="NCBI Taxonomy" id="92902"/>
    <lineage>
        <taxon>Eukaryota</taxon>
        <taxon>Fungi</taxon>
        <taxon>Dikarya</taxon>
        <taxon>Ascomycota</taxon>
        <taxon>Pezizomycotina</taxon>
        <taxon>Sordariomycetes</taxon>
        <taxon>Sordariomycetidae</taxon>
        <taxon>Sordariales</taxon>
        <taxon>Lasiosphaeriaceae</taxon>
        <taxon>Lasiosphaeria</taxon>
    </lineage>
</organism>
<dbReference type="Pfam" id="PF00155">
    <property type="entry name" value="Aminotran_1_2"/>
    <property type="match status" value="1"/>
</dbReference>
<sequence>MVKINPFEVEQWMDRYETTPGVLNVAETCAASVSIDDLVALCRDENAPGPLALSTKLTYGAIRGSQALRQNVASLFDRSSPTPLSAEGVVITQGAIVANFLLFYTLVGPGDHVICVYPTYQQLYAVPESLGAEVSLWELKEEDGYVPDIGDLEKLVKTNTKMIVINNPNNPLGQVIPTWVLKALVAFAEPRGIIILSDEVYSPLYHSLPEGQEAPPSILALGYERAVATGSMSKAFALAGIRIGWIASRDAGIIEAVLAARDYTTISVSQLDDQIATYALSKPVLPALLKRNTALAQTNLASLSALVERHGSACSWAKPTAGTTALIQFRKNGVPVDDSEFVLDLLEKTKVLVMPGSVCFGLGKDFKGFIRLGYVCETGVLNQALEQLEVYINDHLV</sequence>
<keyword evidence="8" id="KW-0808">Transferase</keyword>
<keyword evidence="9" id="KW-1185">Reference proteome</keyword>